<comment type="catalytic activity">
    <reaction evidence="9">
        <text>5,6-dihydrouridine(20a) in tRNA + NAD(+) = uridine(20a) in tRNA + NADH + H(+)</text>
        <dbReference type="Rhea" id="RHEA:53348"/>
        <dbReference type="Rhea" id="RHEA-COMP:13535"/>
        <dbReference type="Rhea" id="RHEA-COMP:13536"/>
        <dbReference type="ChEBI" id="CHEBI:15378"/>
        <dbReference type="ChEBI" id="CHEBI:57540"/>
        <dbReference type="ChEBI" id="CHEBI:57945"/>
        <dbReference type="ChEBI" id="CHEBI:65315"/>
        <dbReference type="ChEBI" id="CHEBI:74443"/>
    </reaction>
</comment>
<dbReference type="InterPro" id="IPR035587">
    <property type="entry name" value="DUS-like_FMN-bd"/>
</dbReference>
<feature type="domain" description="DUS-like FMN-binding" evidence="11">
    <location>
        <begin position="11"/>
        <end position="302"/>
    </location>
</feature>
<keyword evidence="13" id="KW-1185">Reference proteome</keyword>
<evidence type="ECO:0000256" key="10">
    <source>
        <dbReference type="PIRNR" id="PIRNR006621"/>
    </source>
</evidence>
<feature type="site" description="Interacts with tRNA" evidence="9">
    <location>
        <position position="182"/>
    </location>
</feature>
<feature type="binding site" evidence="9">
    <location>
        <begin position="13"/>
        <end position="15"/>
    </location>
    <ligand>
        <name>FMN</name>
        <dbReference type="ChEBI" id="CHEBI:58210"/>
    </ligand>
</feature>
<feature type="site" description="Interacts with tRNA" evidence="9">
    <location>
        <position position="93"/>
    </location>
</feature>
<comment type="catalytic activity">
    <reaction evidence="9">
        <text>5,6-dihydrouridine(20a) in tRNA + NADP(+) = uridine(20a) in tRNA + NADPH + H(+)</text>
        <dbReference type="Rhea" id="RHEA:53344"/>
        <dbReference type="Rhea" id="RHEA-COMP:13535"/>
        <dbReference type="Rhea" id="RHEA-COMP:13536"/>
        <dbReference type="ChEBI" id="CHEBI:15378"/>
        <dbReference type="ChEBI" id="CHEBI:57783"/>
        <dbReference type="ChEBI" id="CHEBI:58349"/>
        <dbReference type="ChEBI" id="CHEBI:65315"/>
        <dbReference type="ChEBI" id="CHEBI:74443"/>
    </reaction>
</comment>
<dbReference type="RefSeq" id="WP_266342246.1">
    <property type="nucleotide sequence ID" value="NZ_JAPKNH010000001.1"/>
</dbReference>
<dbReference type="NCBIfam" id="TIGR00742">
    <property type="entry name" value="yjbN"/>
    <property type="match status" value="1"/>
</dbReference>
<feature type="site" description="Interacts with tRNA; defines subfamily-specific binding signature" evidence="9">
    <location>
        <position position="295"/>
    </location>
</feature>
<comment type="similarity">
    <text evidence="10">Belongs to the dus family.</text>
</comment>
<keyword evidence="3 9" id="KW-0285">Flavoprotein</keyword>
<dbReference type="InterPro" id="IPR018517">
    <property type="entry name" value="tRNA_hU_synthase_CS"/>
</dbReference>
<evidence type="ECO:0000313" key="13">
    <source>
        <dbReference type="Proteomes" id="UP001596150"/>
    </source>
</evidence>
<feature type="binding site" evidence="9">
    <location>
        <position position="135"/>
    </location>
    <ligand>
        <name>FMN</name>
        <dbReference type="ChEBI" id="CHEBI:58210"/>
    </ligand>
</feature>
<dbReference type="InterPro" id="IPR004653">
    <property type="entry name" value="DusA"/>
</dbReference>
<organism evidence="12 13">
    <name type="scientific">Kaistia terrae</name>
    <dbReference type="NCBI Taxonomy" id="537017"/>
    <lineage>
        <taxon>Bacteria</taxon>
        <taxon>Pseudomonadati</taxon>
        <taxon>Pseudomonadota</taxon>
        <taxon>Alphaproteobacteria</taxon>
        <taxon>Hyphomicrobiales</taxon>
        <taxon>Kaistiaceae</taxon>
        <taxon>Kaistia</taxon>
    </lineage>
</organism>
<dbReference type="GO" id="GO:0102264">
    <property type="term" value="F:tRNA-dihydrouridine20 synthase activity"/>
    <property type="evidence" value="ECO:0007669"/>
    <property type="project" value="UniProtKB-EC"/>
</dbReference>
<feature type="active site" description="Proton donor" evidence="9">
    <location>
        <position position="96"/>
    </location>
</feature>
<comment type="catalytic activity">
    <reaction evidence="9">
        <text>5,6-dihydrouridine(20) in tRNA + NADP(+) = uridine(20) in tRNA + NADPH + H(+)</text>
        <dbReference type="Rhea" id="RHEA:53336"/>
        <dbReference type="Rhea" id="RHEA-COMP:13533"/>
        <dbReference type="Rhea" id="RHEA-COMP:13534"/>
        <dbReference type="ChEBI" id="CHEBI:15378"/>
        <dbReference type="ChEBI" id="CHEBI:57783"/>
        <dbReference type="ChEBI" id="CHEBI:58349"/>
        <dbReference type="ChEBI" id="CHEBI:65315"/>
        <dbReference type="ChEBI" id="CHEBI:74443"/>
        <dbReference type="EC" id="1.3.1.91"/>
    </reaction>
</comment>
<comment type="caution">
    <text evidence="12">The sequence shown here is derived from an EMBL/GenBank/DDBJ whole genome shotgun (WGS) entry which is preliminary data.</text>
</comment>
<dbReference type="PIRSF" id="PIRSF006621">
    <property type="entry name" value="Dus"/>
    <property type="match status" value="1"/>
</dbReference>
<accession>A0ABW0PTW1</accession>
<evidence type="ECO:0000259" key="11">
    <source>
        <dbReference type="Pfam" id="PF01207"/>
    </source>
</evidence>
<feature type="binding site" evidence="9">
    <location>
        <position position="167"/>
    </location>
    <ligand>
        <name>FMN</name>
        <dbReference type="ChEBI" id="CHEBI:58210"/>
    </ligand>
</feature>
<keyword evidence="6 9" id="KW-0521">NADP</keyword>
<dbReference type="Proteomes" id="UP001596150">
    <property type="component" value="Unassembled WGS sequence"/>
</dbReference>
<evidence type="ECO:0000256" key="1">
    <source>
        <dbReference type="ARBA" id="ARBA00001917"/>
    </source>
</evidence>
<evidence type="ECO:0000313" key="12">
    <source>
        <dbReference type="EMBL" id="MFC5515509.1"/>
    </source>
</evidence>
<evidence type="ECO:0000256" key="2">
    <source>
        <dbReference type="ARBA" id="ARBA00022555"/>
    </source>
</evidence>
<dbReference type="EC" id="1.3.1.91" evidence="9"/>
<feature type="binding site" evidence="9">
    <location>
        <begin position="207"/>
        <end position="209"/>
    </location>
    <ligand>
        <name>FMN</name>
        <dbReference type="ChEBI" id="CHEBI:58210"/>
    </ligand>
</feature>
<feature type="site" description="Interacts with tRNA; defines subfamily-specific binding signature" evidence="9">
    <location>
        <position position="179"/>
    </location>
</feature>
<dbReference type="HAMAP" id="MF_02041">
    <property type="entry name" value="DusA_subfam"/>
    <property type="match status" value="1"/>
</dbReference>
<evidence type="ECO:0000256" key="5">
    <source>
        <dbReference type="ARBA" id="ARBA00022694"/>
    </source>
</evidence>
<evidence type="ECO:0000256" key="4">
    <source>
        <dbReference type="ARBA" id="ARBA00022643"/>
    </source>
</evidence>
<comment type="catalytic activity">
    <reaction evidence="9">
        <text>5,6-dihydrouridine(20) in tRNA + NAD(+) = uridine(20) in tRNA + NADH + H(+)</text>
        <dbReference type="Rhea" id="RHEA:53340"/>
        <dbReference type="Rhea" id="RHEA-COMP:13533"/>
        <dbReference type="Rhea" id="RHEA-COMP:13534"/>
        <dbReference type="ChEBI" id="CHEBI:15378"/>
        <dbReference type="ChEBI" id="CHEBI:57540"/>
        <dbReference type="ChEBI" id="CHEBI:57945"/>
        <dbReference type="ChEBI" id="CHEBI:65315"/>
        <dbReference type="ChEBI" id="CHEBI:74443"/>
        <dbReference type="EC" id="1.3.1.91"/>
    </reaction>
</comment>
<sequence length="349" mass="38018">MQQYQRHKLSVAPMMDWTDRHCRYFHRLLSAETLLYTEMVVADAILHGDRQKLLGFDPAEQPLALQIGGSDPEKLAKAARIGADFGYSEINLNVGCPSDRVQSGTFGACLMREPQLVAECVSAMKATVSIPVTVKCRIGVDEQDVEVALDTFADAMVAAGVDALWVHARKAWLQGLSPKENRDIPPLDYDRVYRLKARMPDVYVGINGGIKSLDEAEAHLAHVDGVMIGRAAYHEPELLAAADRRLYGADRPDADPREIIEAMLPYIAKQLAAGTPVSHMARHMLGLYHGRPGARRFRQILTVEGAGRQAGIDVFHRAMDAVDAITATVAASAAESEAYALAHGNIAAA</sequence>
<comment type="function">
    <text evidence="9">Catalyzes the synthesis of 5,6-dihydrouridine (D), a modified base found in the D-loop of most tRNAs, via the reduction of the C5-C6 double bond in target uridines. Specifically modifies U20 and U20a in tRNAs.</text>
</comment>
<dbReference type="PANTHER" id="PTHR42907">
    <property type="entry name" value="FMN-LINKED OXIDOREDUCTASES SUPERFAMILY PROTEIN"/>
    <property type="match status" value="1"/>
</dbReference>
<dbReference type="Gene3D" id="3.20.20.70">
    <property type="entry name" value="Aldolase class I"/>
    <property type="match status" value="1"/>
</dbReference>
<keyword evidence="2 9" id="KW-0820">tRNA-binding</keyword>
<name>A0ABW0PTW1_9HYPH</name>
<reference evidence="13" key="1">
    <citation type="journal article" date="2019" name="Int. J. Syst. Evol. Microbiol.">
        <title>The Global Catalogue of Microorganisms (GCM) 10K type strain sequencing project: providing services to taxonomists for standard genome sequencing and annotation.</title>
        <authorList>
            <consortium name="The Broad Institute Genomics Platform"/>
            <consortium name="The Broad Institute Genome Sequencing Center for Infectious Disease"/>
            <person name="Wu L."/>
            <person name="Ma J."/>
        </authorList>
    </citation>
    <scope>NUCLEOTIDE SEQUENCE [LARGE SCALE GENOMIC DNA]</scope>
    <source>
        <strain evidence="13">KACC 12633</strain>
    </source>
</reference>
<dbReference type="Gene3D" id="1.20.120.1460">
    <property type="match status" value="1"/>
</dbReference>
<dbReference type="CDD" id="cd02801">
    <property type="entry name" value="DUS_like_FMN"/>
    <property type="match status" value="1"/>
</dbReference>
<keyword evidence="8 9" id="KW-0560">Oxidoreductase</keyword>
<dbReference type="NCBIfam" id="NF008774">
    <property type="entry name" value="PRK11815.1"/>
    <property type="match status" value="1"/>
</dbReference>
<dbReference type="PROSITE" id="PS01136">
    <property type="entry name" value="UPF0034"/>
    <property type="match status" value="1"/>
</dbReference>
<evidence type="ECO:0000256" key="7">
    <source>
        <dbReference type="ARBA" id="ARBA00022884"/>
    </source>
</evidence>
<dbReference type="SUPFAM" id="SSF51395">
    <property type="entry name" value="FMN-linked oxidoreductases"/>
    <property type="match status" value="1"/>
</dbReference>
<evidence type="ECO:0000256" key="3">
    <source>
        <dbReference type="ARBA" id="ARBA00022630"/>
    </source>
</evidence>
<feature type="binding site" evidence="9">
    <location>
        <position position="66"/>
    </location>
    <ligand>
        <name>FMN</name>
        <dbReference type="ChEBI" id="CHEBI:58210"/>
    </ligand>
</feature>
<evidence type="ECO:0000256" key="6">
    <source>
        <dbReference type="ARBA" id="ARBA00022857"/>
    </source>
</evidence>
<proteinExistence type="inferred from homology"/>
<keyword evidence="4 9" id="KW-0288">FMN</keyword>
<keyword evidence="5 9" id="KW-0819">tRNA processing</keyword>
<dbReference type="InterPro" id="IPR001269">
    <property type="entry name" value="DUS_fam"/>
</dbReference>
<feature type="binding site" evidence="9">
    <location>
        <begin position="229"/>
        <end position="230"/>
    </location>
    <ligand>
        <name>FMN</name>
        <dbReference type="ChEBI" id="CHEBI:58210"/>
    </ligand>
</feature>
<dbReference type="InterPro" id="IPR013785">
    <property type="entry name" value="Aldolase_TIM"/>
</dbReference>
<dbReference type="Pfam" id="PF01207">
    <property type="entry name" value="Dus"/>
    <property type="match status" value="1"/>
</dbReference>
<dbReference type="EMBL" id="JBHSML010000003">
    <property type="protein sequence ID" value="MFC5515509.1"/>
    <property type="molecule type" value="Genomic_DNA"/>
</dbReference>
<protein>
    <recommendedName>
        <fullName evidence="9">tRNA-dihydrouridine(20/20a) synthase</fullName>
        <ecNumber evidence="9">1.3.1.91</ecNumber>
    </recommendedName>
    <alternativeName>
        <fullName evidence="9">U20-specific dihydrouridine synthase</fullName>
        <shortName evidence="9">U20-specific Dus</shortName>
    </alternativeName>
    <alternativeName>
        <fullName evidence="9">tRNA-dihydrouridine synthase A</fullName>
    </alternativeName>
</protein>
<evidence type="ECO:0000256" key="9">
    <source>
        <dbReference type="HAMAP-Rule" id="MF_02041"/>
    </source>
</evidence>
<feature type="site" description="Interacts with tRNA; defines subfamily-specific binding signature" evidence="9">
    <location>
        <position position="298"/>
    </location>
</feature>
<dbReference type="PANTHER" id="PTHR42907:SF1">
    <property type="entry name" value="FMN-LINKED OXIDOREDUCTASES SUPERFAMILY PROTEIN"/>
    <property type="match status" value="1"/>
</dbReference>
<comment type="cofactor">
    <cofactor evidence="1 9 10">
        <name>FMN</name>
        <dbReference type="ChEBI" id="CHEBI:58210"/>
    </cofactor>
</comment>
<comment type="similarity">
    <text evidence="9">Belongs to the Dus family. DusA subfamily.</text>
</comment>
<gene>
    <name evidence="9 12" type="primary">dusA</name>
    <name evidence="12" type="ORF">ACFPP9_06985</name>
</gene>
<keyword evidence="7 9" id="KW-0694">RNA-binding</keyword>
<evidence type="ECO:0000256" key="8">
    <source>
        <dbReference type="ARBA" id="ARBA00023002"/>
    </source>
</evidence>